<keyword evidence="3" id="KW-1185">Reference proteome</keyword>
<accession>A0ABW4FXU4</accession>
<sequence length="81" mass="8296">GPGGAGGYAPNNCFQPADFGSGTLLEIPVHASILNLFGDSNLDASQNYEPVCVSNAPGGDGGDADKADEKDKSDKVEMPKR</sequence>
<evidence type="ECO:0000256" key="1">
    <source>
        <dbReference type="SAM" id="MobiDB-lite"/>
    </source>
</evidence>
<feature type="non-terminal residue" evidence="2">
    <location>
        <position position="1"/>
    </location>
</feature>
<feature type="compositionally biased region" description="Basic and acidic residues" evidence="1">
    <location>
        <begin position="63"/>
        <end position="81"/>
    </location>
</feature>
<reference evidence="3" key="1">
    <citation type="journal article" date="2019" name="Int. J. Syst. Evol. Microbiol.">
        <title>The Global Catalogue of Microorganisms (GCM) 10K type strain sequencing project: providing services to taxonomists for standard genome sequencing and annotation.</title>
        <authorList>
            <consortium name="The Broad Institute Genomics Platform"/>
            <consortium name="The Broad Institute Genome Sequencing Center for Infectious Disease"/>
            <person name="Wu L."/>
            <person name="Ma J."/>
        </authorList>
    </citation>
    <scope>NUCLEOTIDE SEQUENCE [LARGE SCALE GENOMIC DNA]</scope>
    <source>
        <strain evidence="3">JCM 12165</strain>
    </source>
</reference>
<protein>
    <submittedName>
        <fullName evidence="2">Uncharacterized protein</fullName>
    </submittedName>
</protein>
<dbReference type="RefSeq" id="WP_379660135.1">
    <property type="nucleotide sequence ID" value="NZ_JBHUCP010000055.1"/>
</dbReference>
<proteinExistence type="predicted"/>
<comment type="caution">
    <text evidence="2">The sequence shown here is derived from an EMBL/GenBank/DDBJ whole genome shotgun (WGS) entry which is preliminary data.</text>
</comment>
<evidence type="ECO:0000313" key="2">
    <source>
        <dbReference type="EMBL" id="MFD1535345.1"/>
    </source>
</evidence>
<dbReference type="EMBL" id="JBHUCP010000055">
    <property type="protein sequence ID" value="MFD1535345.1"/>
    <property type="molecule type" value="Genomic_DNA"/>
</dbReference>
<feature type="region of interest" description="Disordered" evidence="1">
    <location>
        <begin position="48"/>
        <end position="81"/>
    </location>
</feature>
<dbReference type="Proteomes" id="UP001597145">
    <property type="component" value="Unassembled WGS sequence"/>
</dbReference>
<gene>
    <name evidence="2" type="ORF">ACFSCY_38685</name>
</gene>
<evidence type="ECO:0000313" key="3">
    <source>
        <dbReference type="Proteomes" id="UP001597145"/>
    </source>
</evidence>
<name>A0ABW4FXU4_9PSEU</name>
<organism evidence="2 3">
    <name type="scientific">Pseudonocardia aurantiaca</name>
    <dbReference type="NCBI Taxonomy" id="75290"/>
    <lineage>
        <taxon>Bacteria</taxon>
        <taxon>Bacillati</taxon>
        <taxon>Actinomycetota</taxon>
        <taxon>Actinomycetes</taxon>
        <taxon>Pseudonocardiales</taxon>
        <taxon>Pseudonocardiaceae</taxon>
        <taxon>Pseudonocardia</taxon>
    </lineage>
</organism>